<organism evidence="12 13">
    <name type="scientific">Cylicocyclus nassatus</name>
    <name type="common">Nematode worm</name>
    <dbReference type="NCBI Taxonomy" id="53992"/>
    <lineage>
        <taxon>Eukaryota</taxon>
        <taxon>Metazoa</taxon>
        <taxon>Ecdysozoa</taxon>
        <taxon>Nematoda</taxon>
        <taxon>Chromadorea</taxon>
        <taxon>Rhabditida</taxon>
        <taxon>Rhabditina</taxon>
        <taxon>Rhabditomorpha</taxon>
        <taxon>Strongyloidea</taxon>
        <taxon>Strongylidae</taxon>
        <taxon>Cylicocyclus</taxon>
    </lineage>
</organism>
<keyword evidence="4 9" id="KW-0479">Metal-binding</keyword>
<feature type="domain" description="C3H1-type" evidence="11">
    <location>
        <begin position="297"/>
        <end position="328"/>
    </location>
</feature>
<dbReference type="InterPro" id="IPR018957">
    <property type="entry name" value="Znf_C3HC4_RING-type"/>
</dbReference>
<feature type="zinc finger region" description="C3H1-type" evidence="9">
    <location>
        <begin position="56"/>
        <end position="83"/>
    </location>
</feature>
<evidence type="ECO:0000259" key="10">
    <source>
        <dbReference type="PROSITE" id="PS50089"/>
    </source>
</evidence>
<dbReference type="SUPFAM" id="SSF57850">
    <property type="entry name" value="RING/U-box"/>
    <property type="match status" value="1"/>
</dbReference>
<dbReference type="Pfam" id="PF09431">
    <property type="entry name" value="SPIN90_LRD"/>
    <property type="match status" value="1"/>
</dbReference>
<dbReference type="PROSITE" id="PS50103">
    <property type="entry name" value="ZF_C3H1"/>
    <property type="match status" value="4"/>
</dbReference>
<dbReference type="Pfam" id="PF18044">
    <property type="entry name" value="zf-CCCH_4"/>
    <property type="match status" value="1"/>
</dbReference>
<feature type="zinc finger region" description="C3H1-type" evidence="9">
    <location>
        <begin position="297"/>
        <end position="328"/>
    </location>
</feature>
<dbReference type="EC" id="2.3.2.27" evidence="2"/>
<feature type="domain" description="C3H1-type" evidence="11">
    <location>
        <begin position="56"/>
        <end position="83"/>
    </location>
</feature>
<keyword evidence="7" id="KW-0833">Ubl conjugation pathway</keyword>
<dbReference type="Pfam" id="PF14608">
    <property type="entry name" value="zf-CCCH_2"/>
    <property type="match status" value="2"/>
</dbReference>
<dbReference type="GO" id="GO:0061630">
    <property type="term" value="F:ubiquitin protein ligase activity"/>
    <property type="evidence" value="ECO:0007669"/>
    <property type="project" value="UniProtKB-EC"/>
</dbReference>
<proteinExistence type="predicted"/>
<dbReference type="InterPro" id="IPR013083">
    <property type="entry name" value="Znf_RING/FYVE/PHD"/>
</dbReference>
<dbReference type="Gene3D" id="3.30.40.10">
    <property type="entry name" value="Zinc/RING finger domain, C3HC4 (zinc finger)"/>
    <property type="match status" value="1"/>
</dbReference>
<dbReference type="InterPro" id="IPR045072">
    <property type="entry name" value="MKRN-like"/>
</dbReference>
<evidence type="ECO:0000313" key="13">
    <source>
        <dbReference type="Proteomes" id="UP001176961"/>
    </source>
</evidence>
<dbReference type="InterPro" id="IPR001841">
    <property type="entry name" value="Znf_RING"/>
</dbReference>
<dbReference type="SUPFAM" id="SSF48371">
    <property type="entry name" value="ARM repeat"/>
    <property type="match status" value="1"/>
</dbReference>
<dbReference type="InterPro" id="IPR017907">
    <property type="entry name" value="Znf_RING_CS"/>
</dbReference>
<name>A0AA36H1L7_CYLNA</name>
<feature type="domain" description="C3H1-type" evidence="11">
    <location>
        <begin position="28"/>
        <end position="55"/>
    </location>
</feature>
<dbReference type="AlphaFoldDB" id="A0AA36H1L7"/>
<comment type="catalytic activity">
    <reaction evidence="1">
        <text>S-ubiquitinyl-[E2 ubiquitin-conjugating enzyme]-L-cysteine + [acceptor protein]-L-lysine = [E2 ubiquitin-conjugating enzyme]-L-cysteine + N(6)-ubiquitinyl-[acceptor protein]-L-lysine.</text>
        <dbReference type="EC" id="2.3.2.27"/>
    </reaction>
</comment>
<dbReference type="EMBL" id="CATQJL010000305">
    <property type="protein sequence ID" value="CAJ0602353.1"/>
    <property type="molecule type" value="Genomic_DNA"/>
</dbReference>
<evidence type="ECO:0000256" key="8">
    <source>
        <dbReference type="ARBA" id="ARBA00022833"/>
    </source>
</evidence>
<dbReference type="Pfam" id="PF00097">
    <property type="entry name" value="zf-C3HC4"/>
    <property type="match status" value="1"/>
</dbReference>
<dbReference type="GO" id="GO:0008270">
    <property type="term" value="F:zinc ion binding"/>
    <property type="evidence" value="ECO:0007669"/>
    <property type="project" value="UniProtKB-KW"/>
</dbReference>
<sequence>MLKCDIPSQHQILSGWLKLNFMSANAVDSRRILCRYFANGCCNLGDRCSYSHDRSKPPDNVCRYYLSGNCCYGAGCRYDHIRPKKNGETNSGCASESTKKSAKIPKPAKLPKPGLNADAAEFVPSWKKSGKSGVSYAVAAGSSESEPQLPLCPYFEMGECTNDKCQFVHGLVCDMCLRACIHPYDEKQQKQHFAECLQQHEMAMEQAFAEAKGKEKCCGICMENIMEKSLRFGILENCRHCFCLECIREWRRNQAFDTDVVRSCPECRQHSNFVIPSILWVEDDEEKKILCEVYRTNMAQKQCKYYKEGSSGEGCPFGNKCFYKHQLPDGSIDPGEAPHARRKPYLSDFIFRRDDTDDADRDERDQDDLMQTVNDFITQIRAILAERNSKRYCGHNTYAWAAKGNRIKDRLKMYARVLDERQIARDLIDAIRSTTDAPLNSCIEAARNCLAVMAPFVQVESFQRIQEAVKDYTVQVDDCYDYRLLSEMQERLTPLFKEKYELSFSSEQDDEELLMYLGLFVSCVQKTDPRVVKHLISLDDYEWMDHLINIYQMDQNDAVRLASLKCIVSLVDVCSDLITYILNSRLPEVVAVQFQSRDTVLSELDLTAIRLLILTYSSGEVPPLHHFELFDAHVFVKLLSHIHEYPNEIMEFIVNFNGVTNSQQKSAVIAALQMNPCPQLGQLLVKAINDQTTERRLKLLSDIIEDQGDEDNLYSQLFYSNDLHVLSNILARELTDCEDIKIRSQCMKCIRRLAQIGHCSETAQEAVLNSDFDNNLRLDTLNVIQKNKQS</sequence>
<dbReference type="Gene3D" id="3.30.1370.210">
    <property type="match status" value="1"/>
</dbReference>
<feature type="zinc finger region" description="C3H1-type" evidence="9">
    <location>
        <begin position="146"/>
        <end position="172"/>
    </location>
</feature>
<reference evidence="12" key="1">
    <citation type="submission" date="2023-07" db="EMBL/GenBank/DDBJ databases">
        <authorList>
            <consortium name="CYATHOMIX"/>
        </authorList>
    </citation>
    <scope>NUCLEOTIDE SEQUENCE</scope>
    <source>
        <strain evidence="12">N/A</strain>
    </source>
</reference>
<dbReference type="Gene3D" id="1.20.120.1350">
    <property type="entry name" value="Pneumovirus matrix protein 2 (M2), zinc-binding domain"/>
    <property type="match status" value="1"/>
</dbReference>
<evidence type="ECO:0000256" key="2">
    <source>
        <dbReference type="ARBA" id="ARBA00012483"/>
    </source>
</evidence>
<feature type="domain" description="RING-type" evidence="10">
    <location>
        <begin position="218"/>
        <end position="268"/>
    </location>
</feature>
<protein>
    <recommendedName>
        <fullName evidence="2">RING-type E3 ubiquitin transferase</fullName>
        <ecNumber evidence="2">2.3.2.27</ecNumber>
    </recommendedName>
</protein>
<feature type="domain" description="C3H1-type" evidence="11">
    <location>
        <begin position="146"/>
        <end position="172"/>
    </location>
</feature>
<evidence type="ECO:0000256" key="7">
    <source>
        <dbReference type="ARBA" id="ARBA00022786"/>
    </source>
</evidence>
<evidence type="ECO:0000256" key="5">
    <source>
        <dbReference type="ARBA" id="ARBA00022737"/>
    </source>
</evidence>
<evidence type="ECO:0000256" key="1">
    <source>
        <dbReference type="ARBA" id="ARBA00000900"/>
    </source>
</evidence>
<accession>A0AA36H1L7</accession>
<dbReference type="InterPro" id="IPR036855">
    <property type="entry name" value="Znf_CCCH_sf"/>
</dbReference>
<keyword evidence="13" id="KW-1185">Reference proteome</keyword>
<evidence type="ECO:0000256" key="9">
    <source>
        <dbReference type="PROSITE-ProRule" id="PRU00723"/>
    </source>
</evidence>
<dbReference type="InterPro" id="IPR000571">
    <property type="entry name" value="Znf_CCCH"/>
</dbReference>
<dbReference type="PROSITE" id="PS00518">
    <property type="entry name" value="ZF_RING_1"/>
    <property type="match status" value="1"/>
</dbReference>
<dbReference type="InterPro" id="IPR016024">
    <property type="entry name" value="ARM-type_fold"/>
</dbReference>
<evidence type="ECO:0000313" key="12">
    <source>
        <dbReference type="EMBL" id="CAJ0602353.1"/>
    </source>
</evidence>
<dbReference type="PANTHER" id="PTHR11224">
    <property type="entry name" value="MAKORIN-RELATED"/>
    <property type="match status" value="1"/>
</dbReference>
<dbReference type="SMART" id="SM00184">
    <property type="entry name" value="RING"/>
    <property type="match status" value="1"/>
</dbReference>
<feature type="zinc finger region" description="C3H1-type" evidence="9">
    <location>
        <begin position="28"/>
        <end position="55"/>
    </location>
</feature>
<evidence type="ECO:0000256" key="4">
    <source>
        <dbReference type="ARBA" id="ARBA00022723"/>
    </source>
</evidence>
<dbReference type="GO" id="GO:0000209">
    <property type="term" value="P:protein polyubiquitination"/>
    <property type="evidence" value="ECO:0007669"/>
    <property type="project" value="InterPro"/>
</dbReference>
<dbReference type="FunFam" id="3.30.40.10:FF:000117">
    <property type="entry name" value="Probable E3 ubiquitin-protein ligase makorin-1"/>
    <property type="match status" value="1"/>
</dbReference>
<dbReference type="PANTHER" id="PTHR11224:SF10">
    <property type="entry name" value="IP09428P-RELATED"/>
    <property type="match status" value="1"/>
</dbReference>
<dbReference type="CDD" id="cd16521">
    <property type="entry name" value="RING-HC_MKRN"/>
    <property type="match status" value="1"/>
</dbReference>
<dbReference type="InterPro" id="IPR041367">
    <property type="entry name" value="Znf-CCCH_4"/>
</dbReference>
<dbReference type="SMART" id="SM00356">
    <property type="entry name" value="ZnF_C3H1"/>
    <property type="match status" value="4"/>
</dbReference>
<gene>
    <name evidence="12" type="ORF">CYNAS_LOCUS14336</name>
</gene>
<dbReference type="Proteomes" id="UP001176961">
    <property type="component" value="Unassembled WGS sequence"/>
</dbReference>
<keyword evidence="5" id="KW-0677">Repeat</keyword>
<dbReference type="SUPFAM" id="SSF90229">
    <property type="entry name" value="CCCH zinc finger"/>
    <property type="match status" value="1"/>
</dbReference>
<keyword evidence="8 9" id="KW-0862">Zinc</keyword>
<evidence type="ECO:0000256" key="3">
    <source>
        <dbReference type="ARBA" id="ARBA00022679"/>
    </source>
</evidence>
<comment type="caution">
    <text evidence="12">The sequence shown here is derived from an EMBL/GenBank/DDBJ whole genome shotgun (WGS) entry which is preliminary data.</text>
</comment>
<keyword evidence="3" id="KW-0808">Transferase</keyword>
<dbReference type="PROSITE" id="PS50089">
    <property type="entry name" value="ZF_RING_2"/>
    <property type="match status" value="1"/>
</dbReference>
<evidence type="ECO:0000259" key="11">
    <source>
        <dbReference type="PROSITE" id="PS50103"/>
    </source>
</evidence>
<evidence type="ECO:0000256" key="6">
    <source>
        <dbReference type="ARBA" id="ARBA00022771"/>
    </source>
</evidence>
<keyword evidence="6 9" id="KW-0863">Zinc-finger</keyword>
<dbReference type="InterPro" id="IPR018556">
    <property type="entry name" value="SPIN90/Ldb17_LRD"/>
</dbReference>